<evidence type="ECO:0000313" key="18">
    <source>
        <dbReference type="Proteomes" id="UP000180166"/>
    </source>
</evidence>
<dbReference type="InterPro" id="IPR029044">
    <property type="entry name" value="Nucleotide-diphossugar_trans"/>
</dbReference>
<dbReference type="AlphaFoldDB" id="A0ABC8AM45"/>
<evidence type="ECO:0000256" key="1">
    <source>
        <dbReference type="ARBA" id="ARBA00004141"/>
    </source>
</evidence>
<evidence type="ECO:0000256" key="11">
    <source>
        <dbReference type="ARBA" id="ARBA00022989"/>
    </source>
</evidence>
<organism evidence="17 18">
    <name type="scientific">Nocardia seriolae</name>
    <dbReference type="NCBI Taxonomy" id="37332"/>
    <lineage>
        <taxon>Bacteria</taxon>
        <taxon>Bacillati</taxon>
        <taxon>Actinomycetota</taxon>
        <taxon>Actinomycetes</taxon>
        <taxon>Mycobacteriales</taxon>
        <taxon>Nocardiaceae</taxon>
        <taxon>Nocardia</taxon>
    </lineage>
</organism>
<dbReference type="KEGG" id="nsr:NS506_01188"/>
<comment type="subcellular location">
    <subcellularLocation>
        <location evidence="2">Endoplasmic reticulum membrane</location>
        <topology evidence="2">Single-pass membrane protein</topology>
    </subcellularLocation>
    <subcellularLocation>
        <location evidence="1">Membrane</location>
        <topology evidence="1">Multi-pass membrane protein</topology>
    </subcellularLocation>
</comment>
<evidence type="ECO:0000259" key="15">
    <source>
        <dbReference type="Pfam" id="PF00535"/>
    </source>
</evidence>
<dbReference type="GO" id="GO:0016020">
    <property type="term" value="C:membrane"/>
    <property type="evidence" value="ECO:0007669"/>
    <property type="project" value="UniProtKB-SubCell"/>
</dbReference>
<feature type="transmembrane region" description="Helical" evidence="14">
    <location>
        <begin position="379"/>
        <end position="401"/>
    </location>
</feature>
<evidence type="ECO:0000256" key="2">
    <source>
        <dbReference type="ARBA" id="ARBA00004389"/>
    </source>
</evidence>
<comment type="similarity">
    <text evidence="4">Belongs to the glycosyltransferase 2 family.</text>
</comment>
<protein>
    <recommendedName>
        <fullName evidence="5">dolichyl-phosphate beta-glucosyltransferase</fullName>
        <ecNumber evidence="5">2.4.1.117</ecNumber>
    </recommendedName>
</protein>
<evidence type="ECO:0000256" key="7">
    <source>
        <dbReference type="ARBA" id="ARBA00022679"/>
    </source>
</evidence>
<accession>A0ABC8AM45</accession>
<evidence type="ECO:0000259" key="16">
    <source>
        <dbReference type="Pfam" id="PF04138"/>
    </source>
</evidence>
<evidence type="ECO:0000256" key="10">
    <source>
        <dbReference type="ARBA" id="ARBA00022968"/>
    </source>
</evidence>
<feature type="domain" description="GtrA/DPMS transmembrane" evidence="16">
    <location>
        <begin position="284"/>
        <end position="400"/>
    </location>
</feature>
<keyword evidence="8 14" id="KW-0812">Transmembrane</keyword>
<evidence type="ECO:0000313" key="17">
    <source>
        <dbReference type="EMBL" id="APA95261.1"/>
    </source>
</evidence>
<sequence length="414" mass="44803">MNDTVTAVRAAEPANAVTAPVVDVVVPVYNEEVDLGPCVRRLHAFLTLNFPFTARITIADNASTDNTRTVAEQLAAQLDGVRVVHLDRKGRGRALREVWQSSDAQVVAYMDVDLSTDLNALLPLVAPLVSGHSDVAIGTRLASSSRVVRGPKREIISRCYNLILRTSLRAKFSDAQCGFKAMRSQVAKLVLPLVEDGEWFFDTELLVLAERIGLRIHEVPVDWIDDPDSRVDIVDTARKDLLGIWRVARALASGRLPINELRAAVGREPLVEGVPLGMVGQLVRFGLVGLTSTLAYLLLYVVLQGITGAQVANFLALLITAIGNTAANRAFTFGVRGADQAVSHHFQGLVIFGVGLALTSGSLYTLHHWAPDAAVHLDLLVLVIANLVATLLRFVGLRFVFRNAGRHATPGAAR</sequence>
<keyword evidence="7" id="KW-0808">Transferase</keyword>
<name>A0ABC8AM45_9NOCA</name>
<keyword evidence="10" id="KW-0735">Signal-anchor</keyword>
<evidence type="ECO:0000256" key="12">
    <source>
        <dbReference type="ARBA" id="ARBA00023136"/>
    </source>
</evidence>
<dbReference type="Proteomes" id="UP000180166">
    <property type="component" value="Chromosome"/>
</dbReference>
<dbReference type="InterPro" id="IPR007267">
    <property type="entry name" value="GtrA_DPMS_TM"/>
</dbReference>
<gene>
    <name evidence="17" type="ORF">NS506_01188</name>
</gene>
<comment type="catalytic activity">
    <reaction evidence="13">
        <text>a di-trans,poly-cis-dolichyl phosphate + UDP-alpha-D-glucose = a di-trans,poly-cis-dolichyl beta-D-glucosyl phosphate + UDP</text>
        <dbReference type="Rhea" id="RHEA:15401"/>
        <dbReference type="Rhea" id="RHEA-COMP:19498"/>
        <dbReference type="Rhea" id="RHEA-COMP:19502"/>
        <dbReference type="ChEBI" id="CHEBI:57525"/>
        <dbReference type="ChEBI" id="CHEBI:57683"/>
        <dbReference type="ChEBI" id="CHEBI:58223"/>
        <dbReference type="ChEBI" id="CHEBI:58885"/>
        <dbReference type="EC" id="2.4.1.117"/>
    </reaction>
    <physiologicalReaction direction="left-to-right" evidence="13">
        <dbReference type="Rhea" id="RHEA:15402"/>
    </physiologicalReaction>
</comment>
<dbReference type="InterPro" id="IPR001173">
    <property type="entry name" value="Glyco_trans_2-like"/>
</dbReference>
<keyword evidence="9" id="KW-0256">Endoplasmic reticulum</keyword>
<feature type="domain" description="Glycosyltransferase 2-like" evidence="15">
    <location>
        <begin position="24"/>
        <end position="187"/>
    </location>
</feature>
<evidence type="ECO:0000256" key="9">
    <source>
        <dbReference type="ARBA" id="ARBA00022824"/>
    </source>
</evidence>
<keyword evidence="11 14" id="KW-1133">Transmembrane helix</keyword>
<dbReference type="EMBL" id="CP017839">
    <property type="protein sequence ID" value="APA95261.1"/>
    <property type="molecule type" value="Genomic_DNA"/>
</dbReference>
<dbReference type="Pfam" id="PF04138">
    <property type="entry name" value="GtrA_DPMS_TM"/>
    <property type="match status" value="1"/>
</dbReference>
<evidence type="ECO:0000256" key="5">
    <source>
        <dbReference type="ARBA" id="ARBA00012583"/>
    </source>
</evidence>
<feature type="transmembrane region" description="Helical" evidence="14">
    <location>
        <begin position="282"/>
        <end position="303"/>
    </location>
</feature>
<dbReference type="RefSeq" id="WP_052086073.1">
    <property type="nucleotide sequence ID" value="NZ_AP017900.1"/>
</dbReference>
<evidence type="ECO:0000256" key="13">
    <source>
        <dbReference type="ARBA" id="ARBA00045097"/>
    </source>
</evidence>
<reference evidence="17 18" key="1">
    <citation type="submission" date="2016-10" db="EMBL/GenBank/DDBJ databases">
        <title>Genome sequence of Nocardia seriolae strain EM150506, isolated from Anguila japonica.</title>
        <authorList>
            <person name="Han H.-J."/>
        </authorList>
    </citation>
    <scope>NUCLEOTIDE SEQUENCE [LARGE SCALE GENOMIC DNA]</scope>
    <source>
        <strain evidence="17 18">EM150506</strain>
    </source>
</reference>
<feature type="transmembrane region" description="Helical" evidence="14">
    <location>
        <begin position="348"/>
        <end position="367"/>
    </location>
</feature>
<dbReference type="SUPFAM" id="SSF53448">
    <property type="entry name" value="Nucleotide-diphospho-sugar transferases"/>
    <property type="match status" value="1"/>
</dbReference>
<dbReference type="GeneID" id="93370977"/>
<evidence type="ECO:0000256" key="14">
    <source>
        <dbReference type="SAM" id="Phobius"/>
    </source>
</evidence>
<dbReference type="PANTHER" id="PTHR10859">
    <property type="entry name" value="GLYCOSYL TRANSFERASE"/>
    <property type="match status" value="1"/>
</dbReference>
<dbReference type="CDD" id="cd04188">
    <property type="entry name" value="DPG_synthase"/>
    <property type="match status" value="1"/>
</dbReference>
<evidence type="ECO:0000256" key="8">
    <source>
        <dbReference type="ARBA" id="ARBA00022692"/>
    </source>
</evidence>
<proteinExistence type="inferred from homology"/>
<evidence type="ECO:0000256" key="6">
    <source>
        <dbReference type="ARBA" id="ARBA00022676"/>
    </source>
</evidence>
<dbReference type="Pfam" id="PF00535">
    <property type="entry name" value="Glycos_transf_2"/>
    <property type="match status" value="1"/>
</dbReference>
<feature type="transmembrane region" description="Helical" evidence="14">
    <location>
        <begin position="309"/>
        <end position="327"/>
    </location>
</feature>
<evidence type="ECO:0000256" key="3">
    <source>
        <dbReference type="ARBA" id="ARBA00004922"/>
    </source>
</evidence>
<dbReference type="FunFam" id="3.90.550.10:FF:000131">
    <property type="entry name" value="Glycosyl transferase"/>
    <property type="match status" value="1"/>
</dbReference>
<dbReference type="InterPro" id="IPR035518">
    <property type="entry name" value="DPG_synthase"/>
</dbReference>
<dbReference type="Gene3D" id="3.90.550.10">
    <property type="entry name" value="Spore Coat Polysaccharide Biosynthesis Protein SpsA, Chain A"/>
    <property type="match status" value="1"/>
</dbReference>
<dbReference type="PANTHER" id="PTHR10859:SF91">
    <property type="entry name" value="DOLICHYL-PHOSPHATE BETA-GLUCOSYLTRANSFERASE"/>
    <property type="match status" value="1"/>
</dbReference>
<comment type="pathway">
    <text evidence="3">Protein modification; protein glycosylation.</text>
</comment>
<evidence type="ECO:0000256" key="4">
    <source>
        <dbReference type="ARBA" id="ARBA00006739"/>
    </source>
</evidence>
<keyword evidence="6" id="KW-0328">Glycosyltransferase</keyword>
<dbReference type="GO" id="GO:0004581">
    <property type="term" value="F:dolichyl-phosphate beta-glucosyltransferase activity"/>
    <property type="evidence" value="ECO:0007669"/>
    <property type="project" value="UniProtKB-EC"/>
</dbReference>
<keyword evidence="12 14" id="KW-0472">Membrane</keyword>
<dbReference type="EC" id="2.4.1.117" evidence="5"/>